<dbReference type="GO" id="GO:0050661">
    <property type="term" value="F:NADP binding"/>
    <property type="evidence" value="ECO:0007669"/>
    <property type="project" value="InterPro"/>
</dbReference>
<feature type="binding site" evidence="16">
    <location>
        <position position="58"/>
    </location>
    <ligand>
        <name>Zn(2+)</name>
        <dbReference type="ChEBI" id="CHEBI:29105"/>
        <note>catalytic</note>
    </ligand>
</feature>
<proteinExistence type="inferred from homology"/>
<comment type="catalytic activity">
    <reaction evidence="13">
        <text>2,5-diamino-6-hydroxy-4-(5-phosphoribosylamino)-pyrimidine + H2O + H(+) = 5-amino-6-(5-phospho-D-ribosylamino)uracil + NH4(+)</text>
        <dbReference type="Rhea" id="RHEA:21868"/>
        <dbReference type="ChEBI" id="CHEBI:15377"/>
        <dbReference type="ChEBI" id="CHEBI:15378"/>
        <dbReference type="ChEBI" id="CHEBI:28938"/>
        <dbReference type="ChEBI" id="CHEBI:58453"/>
        <dbReference type="ChEBI" id="CHEBI:58614"/>
        <dbReference type="EC" id="3.5.4.26"/>
    </reaction>
</comment>
<dbReference type="Proteomes" id="UP000285123">
    <property type="component" value="Unassembled WGS sequence"/>
</dbReference>
<dbReference type="EC" id="1.1.1.193" evidence="13"/>
<comment type="pathway">
    <text evidence="2 13">Cofactor biosynthesis; riboflavin biosynthesis; 5-amino-6-(D-ribitylamino)uracil from GTP: step 2/4.</text>
</comment>
<dbReference type="NCBIfam" id="TIGR00326">
    <property type="entry name" value="eubact_ribD"/>
    <property type="match status" value="1"/>
</dbReference>
<dbReference type="InterPro" id="IPR024072">
    <property type="entry name" value="DHFR-like_dom_sf"/>
</dbReference>
<feature type="binding site" evidence="15">
    <location>
        <position position="181"/>
    </location>
    <ligand>
        <name>NADP(+)</name>
        <dbReference type="ChEBI" id="CHEBI:58349"/>
    </ligand>
</feature>
<dbReference type="GO" id="GO:0008270">
    <property type="term" value="F:zinc ion binding"/>
    <property type="evidence" value="ECO:0007669"/>
    <property type="project" value="InterPro"/>
</dbReference>
<feature type="binding site" evidence="16">
    <location>
        <position position="95"/>
    </location>
    <ligand>
        <name>Zn(2+)</name>
        <dbReference type="ChEBI" id="CHEBI:29105"/>
        <note>catalytic</note>
    </ligand>
</feature>
<feature type="binding site" evidence="15">
    <location>
        <position position="195"/>
    </location>
    <ligand>
        <name>NADP(+)</name>
        <dbReference type="ChEBI" id="CHEBI:58349"/>
    </ligand>
</feature>
<evidence type="ECO:0000256" key="15">
    <source>
        <dbReference type="PIRSR" id="PIRSR006769-2"/>
    </source>
</evidence>
<keyword evidence="10 13" id="KW-0521">NADP</keyword>
<feature type="binding site" evidence="15">
    <location>
        <position position="211"/>
    </location>
    <ligand>
        <name>NADP(+)</name>
        <dbReference type="ChEBI" id="CHEBI:58349"/>
    </ligand>
</feature>
<dbReference type="Pfam" id="PF01872">
    <property type="entry name" value="RibD_C"/>
    <property type="match status" value="1"/>
</dbReference>
<name>A0A423PS51_9GAMM</name>
<evidence type="ECO:0000256" key="13">
    <source>
        <dbReference type="PIRNR" id="PIRNR006769"/>
    </source>
</evidence>
<evidence type="ECO:0000256" key="14">
    <source>
        <dbReference type="PIRSR" id="PIRSR006769-1"/>
    </source>
</evidence>
<comment type="caution">
    <text evidence="18">The sequence shown here is derived from an EMBL/GenBank/DDBJ whole genome shotgun (WGS) entry which is preliminary data.</text>
</comment>
<dbReference type="AlphaFoldDB" id="A0A423PS51"/>
<dbReference type="GO" id="GO:0008835">
    <property type="term" value="F:diaminohydroxyphosphoribosylaminopyrimidine deaminase activity"/>
    <property type="evidence" value="ECO:0007669"/>
    <property type="project" value="UniProtKB-EC"/>
</dbReference>
<dbReference type="PROSITE" id="PS51747">
    <property type="entry name" value="CYT_DCMP_DEAMINASES_2"/>
    <property type="match status" value="1"/>
</dbReference>
<dbReference type="SUPFAM" id="SSF53927">
    <property type="entry name" value="Cytidine deaminase-like"/>
    <property type="match status" value="1"/>
</dbReference>
<feature type="binding site" evidence="15">
    <location>
        <position position="233"/>
    </location>
    <ligand>
        <name>NADP(+)</name>
        <dbReference type="ChEBI" id="CHEBI:58349"/>
    </ligand>
</feature>
<feature type="domain" description="CMP/dCMP-type deaminase" evidence="17">
    <location>
        <begin position="9"/>
        <end position="134"/>
    </location>
</feature>
<gene>
    <name evidence="18" type="primary">ribD</name>
    <name evidence="18" type="ORF">SAHL_10140</name>
</gene>
<evidence type="ECO:0000256" key="11">
    <source>
        <dbReference type="ARBA" id="ARBA00023002"/>
    </source>
</evidence>
<comment type="pathway">
    <text evidence="3 13">Cofactor biosynthesis; riboflavin biosynthesis; 5-amino-6-(D-ribitylamino)uracil from GTP: step 3/4.</text>
</comment>
<evidence type="ECO:0000259" key="17">
    <source>
        <dbReference type="PROSITE" id="PS51747"/>
    </source>
</evidence>
<evidence type="ECO:0000256" key="7">
    <source>
        <dbReference type="ARBA" id="ARBA00022723"/>
    </source>
</evidence>
<feature type="binding site" evidence="15">
    <location>
        <position position="215"/>
    </location>
    <ligand>
        <name>substrate</name>
    </ligand>
</feature>
<keyword evidence="9 13" id="KW-0862">Zinc</keyword>
<dbReference type="InterPro" id="IPR004794">
    <property type="entry name" value="Eubact_RibD"/>
</dbReference>
<dbReference type="InterPro" id="IPR050765">
    <property type="entry name" value="Riboflavin_Biosynth_HTPR"/>
</dbReference>
<evidence type="ECO:0000256" key="16">
    <source>
        <dbReference type="PIRSR" id="PIRSR006769-3"/>
    </source>
</evidence>
<evidence type="ECO:0000256" key="10">
    <source>
        <dbReference type="ARBA" id="ARBA00022857"/>
    </source>
</evidence>
<feature type="binding site" evidence="15">
    <location>
        <position position="218"/>
    </location>
    <ligand>
        <name>substrate</name>
    </ligand>
</feature>
<feature type="binding site" evidence="15">
    <location>
        <begin position="304"/>
        <end position="310"/>
    </location>
    <ligand>
        <name>NADP(+)</name>
        <dbReference type="ChEBI" id="CHEBI:58349"/>
    </ligand>
</feature>
<evidence type="ECO:0000256" key="1">
    <source>
        <dbReference type="ARBA" id="ARBA00002151"/>
    </source>
</evidence>
<dbReference type="Pfam" id="PF00383">
    <property type="entry name" value="dCMP_cyt_deam_1"/>
    <property type="match status" value="1"/>
</dbReference>
<keyword evidence="7 13" id="KW-0479">Metal-binding</keyword>
<feature type="active site" description="Proton donor" evidence="14">
    <location>
        <position position="60"/>
    </location>
</feature>
<evidence type="ECO:0000256" key="2">
    <source>
        <dbReference type="ARBA" id="ARBA00004882"/>
    </source>
</evidence>
<keyword evidence="11 13" id="KW-0560">Oxidoreductase</keyword>
<comment type="catalytic activity">
    <reaction evidence="13">
        <text>5-amino-6-(5-phospho-D-ribitylamino)uracil + NADP(+) = 5-amino-6-(5-phospho-D-ribosylamino)uracil + NADPH + H(+)</text>
        <dbReference type="Rhea" id="RHEA:17845"/>
        <dbReference type="ChEBI" id="CHEBI:15378"/>
        <dbReference type="ChEBI" id="CHEBI:57783"/>
        <dbReference type="ChEBI" id="CHEBI:58349"/>
        <dbReference type="ChEBI" id="CHEBI:58421"/>
        <dbReference type="ChEBI" id="CHEBI:58453"/>
        <dbReference type="EC" id="1.1.1.193"/>
    </reaction>
</comment>
<protein>
    <recommendedName>
        <fullName evidence="13">Riboflavin biosynthesis protein RibD</fullName>
    </recommendedName>
    <domain>
        <recommendedName>
            <fullName evidence="13">Diaminohydroxyphosphoribosylaminopyrimidine deaminase</fullName>
            <shortName evidence="13">DRAP deaminase</shortName>
            <ecNumber evidence="13">3.5.4.26</ecNumber>
        </recommendedName>
        <alternativeName>
            <fullName evidence="13">Riboflavin-specific deaminase</fullName>
        </alternativeName>
    </domain>
    <domain>
        <recommendedName>
            <fullName evidence="13">5-amino-6-(5-phosphoribosylamino)uracil reductase</fullName>
            <ecNumber evidence="13">1.1.1.193</ecNumber>
        </recommendedName>
        <alternativeName>
            <fullName evidence="13">HTP reductase</fullName>
        </alternativeName>
    </domain>
</protein>
<dbReference type="CDD" id="cd01284">
    <property type="entry name" value="Riboflavin_deaminase-reductase"/>
    <property type="match status" value="1"/>
</dbReference>
<dbReference type="InterPro" id="IPR002734">
    <property type="entry name" value="RibDG_C"/>
</dbReference>
<dbReference type="GO" id="GO:0009231">
    <property type="term" value="P:riboflavin biosynthetic process"/>
    <property type="evidence" value="ECO:0007669"/>
    <property type="project" value="UniProtKB-UniPathway"/>
</dbReference>
<accession>A0A423PS51</accession>
<dbReference type="PROSITE" id="PS00903">
    <property type="entry name" value="CYT_DCMP_DEAMINASES_1"/>
    <property type="match status" value="1"/>
</dbReference>
<dbReference type="NCBIfam" id="TIGR00227">
    <property type="entry name" value="ribD_Cterm"/>
    <property type="match status" value="1"/>
</dbReference>
<evidence type="ECO:0000256" key="4">
    <source>
        <dbReference type="ARBA" id="ARBA00005259"/>
    </source>
</evidence>
<dbReference type="PANTHER" id="PTHR38011">
    <property type="entry name" value="DIHYDROFOLATE REDUCTASE FAMILY PROTEIN (AFU_ORTHOLOGUE AFUA_8G06820)"/>
    <property type="match status" value="1"/>
</dbReference>
<comment type="similarity">
    <text evidence="5 13">In the C-terminal section; belongs to the HTP reductase family.</text>
</comment>
<dbReference type="PIRSF" id="PIRSF006769">
    <property type="entry name" value="RibD"/>
    <property type="match status" value="1"/>
</dbReference>
<evidence type="ECO:0000256" key="8">
    <source>
        <dbReference type="ARBA" id="ARBA00022801"/>
    </source>
</evidence>
<reference evidence="18 19" key="1">
    <citation type="submission" date="2013-10" db="EMBL/GenBank/DDBJ databases">
        <title>Salinisphaera halophila YIM 95161 Genome Sequencing.</title>
        <authorList>
            <person name="Lai Q."/>
            <person name="Li C."/>
            <person name="Shao Z."/>
        </authorList>
    </citation>
    <scope>NUCLEOTIDE SEQUENCE [LARGE SCALE GENOMIC DNA]</scope>
    <source>
        <strain evidence="18 19">YIM 95161</strain>
    </source>
</reference>
<feature type="binding site" evidence="15">
    <location>
        <position position="165"/>
    </location>
    <ligand>
        <name>NADP(+)</name>
        <dbReference type="ChEBI" id="CHEBI:58349"/>
    </ligand>
</feature>
<evidence type="ECO:0000313" key="19">
    <source>
        <dbReference type="Proteomes" id="UP000285123"/>
    </source>
</evidence>
<evidence type="ECO:0000256" key="5">
    <source>
        <dbReference type="ARBA" id="ARBA00007417"/>
    </source>
</evidence>
<evidence type="ECO:0000313" key="18">
    <source>
        <dbReference type="EMBL" id="ROO28414.1"/>
    </source>
</evidence>
<evidence type="ECO:0000256" key="3">
    <source>
        <dbReference type="ARBA" id="ARBA00004910"/>
    </source>
</evidence>
<keyword evidence="8 13" id="KW-0378">Hydrolase</keyword>
<sequence length="376" mass="39819">MSAPGVREAVHRYFMQGAIELARRGWYTTRPNPRVGCILVADERIIGEGWHERAGEGHAERRALDDAAGRGHATRGATAYVTLEPCSHVGRTAPCTEALIEAGVARVVVGAGDPNPAVDGRGVSALRAAGIEVVTGVLADRCRDLNPGFNRRMTTGRPRVRVKLAMSLDGRTAAANGESQWITGEAARADVHRLRAESGAVLVGRGTRQADDPSLTVRLDGEWPQPLRVVVDTHLEITPAARMLERPGAVRIFTASADDARIDALERAGAAVERVALAGAGLDLPVVLDSLGAQEINDVLVEAGPTLAGSLAEAGCVDEYILYMAPMLIGDTGRGLVHLPGANRLADARPLEIIAVEPVGSDWRIRARPAAADNRN</sequence>
<feature type="binding site" evidence="15">
    <location>
        <position position="179"/>
    </location>
    <ligand>
        <name>substrate</name>
    </ligand>
</feature>
<evidence type="ECO:0000256" key="6">
    <source>
        <dbReference type="ARBA" id="ARBA00022619"/>
    </source>
</evidence>
<feature type="binding site" evidence="15">
    <location>
        <position position="207"/>
    </location>
    <ligand>
        <name>NADP(+)</name>
        <dbReference type="ChEBI" id="CHEBI:58349"/>
    </ligand>
</feature>
<dbReference type="SUPFAM" id="SSF53597">
    <property type="entry name" value="Dihydrofolate reductase-like"/>
    <property type="match status" value="1"/>
</dbReference>
<dbReference type="InterPro" id="IPR016193">
    <property type="entry name" value="Cytidine_deaminase-like"/>
</dbReference>
<dbReference type="GO" id="GO:0008703">
    <property type="term" value="F:5-amino-6-(5-phosphoribosylamino)uracil reductase activity"/>
    <property type="evidence" value="ECO:0007669"/>
    <property type="project" value="UniProtKB-EC"/>
</dbReference>
<evidence type="ECO:0000256" key="12">
    <source>
        <dbReference type="ARBA" id="ARBA00023268"/>
    </source>
</evidence>
<comment type="cofactor">
    <cofactor evidence="13 16">
        <name>Zn(2+)</name>
        <dbReference type="ChEBI" id="CHEBI:29105"/>
    </cofactor>
    <text evidence="13 16">Binds 1 zinc ion.</text>
</comment>
<comment type="function">
    <text evidence="1 13">Converts 2,5-diamino-6-(ribosylamino)-4(3h)-pyrimidinone 5'-phosphate into 5-amino-6-(ribosylamino)-2,4(1h,3h)-pyrimidinedione 5'-phosphate.</text>
</comment>
<organism evidence="18 19">
    <name type="scientific">Salinisphaera orenii YIM 95161</name>
    <dbReference type="NCBI Taxonomy" id="1051139"/>
    <lineage>
        <taxon>Bacteria</taxon>
        <taxon>Pseudomonadati</taxon>
        <taxon>Pseudomonadota</taxon>
        <taxon>Gammaproteobacteria</taxon>
        <taxon>Salinisphaerales</taxon>
        <taxon>Salinisphaeraceae</taxon>
        <taxon>Salinisphaera</taxon>
    </lineage>
</organism>
<evidence type="ECO:0000256" key="9">
    <source>
        <dbReference type="ARBA" id="ARBA00022833"/>
    </source>
</evidence>
<dbReference type="PANTHER" id="PTHR38011:SF7">
    <property type="entry name" value="2,5-DIAMINO-6-RIBOSYLAMINO-4(3H)-PYRIMIDINONE 5'-PHOSPHATE REDUCTASE"/>
    <property type="match status" value="1"/>
</dbReference>
<dbReference type="EC" id="3.5.4.26" evidence="13"/>
<keyword evidence="12" id="KW-0511">Multifunctional enzyme</keyword>
<dbReference type="RefSeq" id="WP_221177918.1">
    <property type="nucleotide sequence ID" value="NZ_AYKF01000087.1"/>
</dbReference>
<comment type="similarity">
    <text evidence="4 13">In the N-terminal section; belongs to the cytidine and deoxycytidylate deaminase family.</text>
</comment>
<dbReference type="InterPro" id="IPR002125">
    <property type="entry name" value="CMP_dCMP_dom"/>
</dbReference>
<dbReference type="InterPro" id="IPR011549">
    <property type="entry name" value="RibD_C"/>
</dbReference>
<dbReference type="InterPro" id="IPR016192">
    <property type="entry name" value="APOBEC/CMP_deaminase_Zn-bd"/>
</dbReference>
<dbReference type="EMBL" id="AYKF01000087">
    <property type="protein sequence ID" value="ROO28414.1"/>
    <property type="molecule type" value="Genomic_DNA"/>
</dbReference>
<keyword evidence="6 13" id="KW-0686">Riboflavin biosynthesis</keyword>
<dbReference type="UniPathway" id="UPA00275">
    <property type="reaction ID" value="UER00401"/>
</dbReference>
<feature type="binding site" evidence="15">
    <location>
        <position position="302"/>
    </location>
    <ligand>
        <name>substrate</name>
    </ligand>
</feature>
<dbReference type="FunFam" id="3.40.140.10:FF:000025">
    <property type="entry name" value="Riboflavin biosynthesis protein RibD"/>
    <property type="match status" value="1"/>
</dbReference>
<dbReference type="Gene3D" id="3.40.430.10">
    <property type="entry name" value="Dihydrofolate Reductase, subunit A"/>
    <property type="match status" value="1"/>
</dbReference>
<feature type="binding site" evidence="16">
    <location>
        <position position="86"/>
    </location>
    <ligand>
        <name>Zn(2+)</name>
        <dbReference type="ChEBI" id="CHEBI:29105"/>
        <note>catalytic</note>
    </ligand>
</feature>
<dbReference type="Gene3D" id="3.40.140.10">
    <property type="entry name" value="Cytidine Deaminase, domain 2"/>
    <property type="match status" value="1"/>
</dbReference>